<sequence length="546" mass="58561">MSPSTTSNSLSDKPPLPTQDGDGKDPVKQEETAAPPSSHLEGTTLILVFVGLALAVFCLGLDRSILATAVPKITSEFNSLDDVAWYGSAYLLTTCCFQLMFGKLYVEFDVKWVFITALALFEVGSLVAGCAPNSIALIIGRAIQGIGCAGVLTGALTIIAASLPLHRRPVFTGLIGSINGISQIIAPTLGGVLTNRATWRWCFWINLPLGAMTGLVVILVVKLPPKPKAAEPRSLVQLLHKLDFSGTVTLMPGIISLLLALEWGGVTYSWSNWRVILCLVFFSVLIPVWLFIQYRKGEAATLPMRILKQRSVASGVLFSFCQGASLFVVVYYVPIWFQAVKEVSAEKSGVNFLATTAAMTLTAMMGGGLTSKLGYYVPQMFASTTMLSVAAGLIHRFELDTTTVYWAGTLVLFGLGAGIGLQMPLTAAQTVLKAVGQNLFQNELLRSLTRYAPGVDKMVVIGAGVTDFAAIVKEKYGTDAVTGVLKAYNAALKQCFLVCIILSSLSIFGAIFMEWKNVKVESAKENAKQDAKEGDSRDLEKVASAV</sequence>
<protein>
    <submittedName>
        <fullName evidence="1">Uncharacterized protein</fullName>
    </submittedName>
</protein>
<name>A0ACC0V083_9HYPO</name>
<gene>
    <name evidence="1" type="ORF">N3K66_006265</name>
</gene>
<proteinExistence type="predicted"/>
<reference evidence="1" key="1">
    <citation type="submission" date="2022-10" db="EMBL/GenBank/DDBJ databases">
        <title>Complete Genome of Trichothecium roseum strain YXFP-22015, a Plant Pathogen Isolated from Citrus.</title>
        <authorList>
            <person name="Wang Y."/>
            <person name="Zhu L."/>
        </authorList>
    </citation>
    <scope>NUCLEOTIDE SEQUENCE</scope>
    <source>
        <strain evidence="1">YXFP-22015</strain>
    </source>
</reference>
<keyword evidence="2" id="KW-1185">Reference proteome</keyword>
<dbReference type="EMBL" id="CM047944">
    <property type="protein sequence ID" value="KAI9899804.1"/>
    <property type="molecule type" value="Genomic_DNA"/>
</dbReference>
<organism evidence="1 2">
    <name type="scientific">Trichothecium roseum</name>
    <dbReference type="NCBI Taxonomy" id="47278"/>
    <lineage>
        <taxon>Eukaryota</taxon>
        <taxon>Fungi</taxon>
        <taxon>Dikarya</taxon>
        <taxon>Ascomycota</taxon>
        <taxon>Pezizomycotina</taxon>
        <taxon>Sordariomycetes</taxon>
        <taxon>Hypocreomycetidae</taxon>
        <taxon>Hypocreales</taxon>
        <taxon>Hypocreales incertae sedis</taxon>
        <taxon>Trichothecium</taxon>
    </lineage>
</organism>
<accession>A0ACC0V083</accession>
<comment type="caution">
    <text evidence="1">The sequence shown here is derived from an EMBL/GenBank/DDBJ whole genome shotgun (WGS) entry which is preliminary data.</text>
</comment>
<dbReference type="Proteomes" id="UP001163324">
    <property type="component" value="Chromosome 5"/>
</dbReference>
<evidence type="ECO:0000313" key="2">
    <source>
        <dbReference type="Proteomes" id="UP001163324"/>
    </source>
</evidence>
<evidence type="ECO:0000313" key="1">
    <source>
        <dbReference type="EMBL" id="KAI9899804.1"/>
    </source>
</evidence>